<evidence type="ECO:0000313" key="1">
    <source>
        <dbReference type="EMBL" id="KKM01755.1"/>
    </source>
</evidence>
<protein>
    <submittedName>
        <fullName evidence="1">Uncharacterized protein</fullName>
    </submittedName>
</protein>
<accession>A0A0F9GSJ2</accession>
<gene>
    <name evidence="1" type="ORF">LCGC14_1791290</name>
</gene>
<dbReference type="AlphaFoldDB" id="A0A0F9GSJ2"/>
<proteinExistence type="predicted"/>
<organism evidence="1">
    <name type="scientific">marine sediment metagenome</name>
    <dbReference type="NCBI Taxonomy" id="412755"/>
    <lineage>
        <taxon>unclassified sequences</taxon>
        <taxon>metagenomes</taxon>
        <taxon>ecological metagenomes</taxon>
    </lineage>
</organism>
<dbReference type="EMBL" id="LAZR01017110">
    <property type="protein sequence ID" value="KKM01755.1"/>
    <property type="molecule type" value="Genomic_DNA"/>
</dbReference>
<reference evidence="1" key="1">
    <citation type="journal article" date="2015" name="Nature">
        <title>Complex archaea that bridge the gap between prokaryotes and eukaryotes.</title>
        <authorList>
            <person name="Spang A."/>
            <person name="Saw J.H."/>
            <person name="Jorgensen S.L."/>
            <person name="Zaremba-Niedzwiedzka K."/>
            <person name="Martijn J."/>
            <person name="Lind A.E."/>
            <person name="van Eijk R."/>
            <person name="Schleper C."/>
            <person name="Guy L."/>
            <person name="Ettema T.J."/>
        </authorList>
    </citation>
    <scope>NUCLEOTIDE SEQUENCE</scope>
</reference>
<feature type="non-terminal residue" evidence="1">
    <location>
        <position position="1"/>
    </location>
</feature>
<name>A0A0F9GSJ2_9ZZZZ</name>
<sequence>LRIYEKKLNDVKQKLIAKIQNS</sequence>
<comment type="caution">
    <text evidence="1">The sequence shown here is derived from an EMBL/GenBank/DDBJ whole genome shotgun (WGS) entry which is preliminary data.</text>
</comment>